<dbReference type="AlphaFoldDB" id="H0FZ04"/>
<gene>
    <name evidence="2" type="ORF">SM0020_12190</name>
</gene>
<keyword evidence="1" id="KW-0175">Coiled coil</keyword>
<protein>
    <submittedName>
        <fullName evidence="2">Uncharacterized protein</fullName>
    </submittedName>
</protein>
<proteinExistence type="predicted"/>
<organism evidence="2 3">
    <name type="scientific">Sinorhizobium meliloti CCNWSX0020</name>
    <dbReference type="NCBI Taxonomy" id="1107881"/>
    <lineage>
        <taxon>Bacteria</taxon>
        <taxon>Pseudomonadati</taxon>
        <taxon>Pseudomonadota</taxon>
        <taxon>Alphaproteobacteria</taxon>
        <taxon>Hyphomicrobiales</taxon>
        <taxon>Rhizobiaceae</taxon>
        <taxon>Sinorhizobium/Ensifer group</taxon>
        <taxon>Sinorhizobium</taxon>
    </lineage>
</organism>
<dbReference type="RefSeq" id="WP_004435084.1">
    <property type="nucleotide sequence ID" value="NZ_AGVV01000019.1"/>
</dbReference>
<evidence type="ECO:0000313" key="2">
    <source>
        <dbReference type="EMBL" id="EHK77684.1"/>
    </source>
</evidence>
<dbReference type="Proteomes" id="UP000004038">
    <property type="component" value="Unassembled WGS sequence"/>
</dbReference>
<evidence type="ECO:0000313" key="3">
    <source>
        <dbReference type="Proteomes" id="UP000004038"/>
    </source>
</evidence>
<sequence>MSITSPDDRISTYNPVVPTTEFPATFPLFDNDDIKVYVDGEERVDFAVSATYVEGISNDAKAVFATGVTGKVEVVGARDPHRTNRFKNGAPLPIRDQNLALDTLQAEVQEARRDISRSVKVPFGSEGFGIELGDPGQFLAVGADGQSIVTTNPPSGSGDMNSAVYDPEGRPDQFVLNIINRRFVSGMNADPVNNANRIAAAVTEWGSLGVGEIDINFPSGSLLIGVPPAWQVGGAQEGTAVRLTTGSKINFVGHGTILIPATNKIEMFVQNGMTDLAFQGIHFDNSPNGVLNNQAKPGTYTLGGGVAGLGNAANAAIRQYRGANLKVEDCKFSAFITGAEYIGNFDNIAELVGVLESVDVKAIGCAFPHLIHQPKEIYMHGGRCEDNIDSLNSSGSTLQDPGHFLYLTNRSGAFPDLIVISDIRDRGGMSSALKVRKGKQVTMGNINVFGSGRGVEISNVEKATVSDIVVSLDPAKHIAAVDSGPAGLELVNSGYVDITNVEIDIRGCAAFGARIQTDTPTTLPYANRGARVRNMTVMQDFANVGGGFPGQTGAVGKAPLICLDQVGLEITAFRHLHYGTIANTRAPIDLRNCDDARVIDARHICPDGDPTDKHRIVQFDASCSNGFVSLERDAIDVTAPLVNTSSTSIVSDLGTGNKIFVVGGYDAAYTPSVTFATPGNLSVAYAFQNGLYRLDGEWADVDFDVKFTPTYTTSGGEFRINLPFAAATGRDWAGEISIASKIDLGTNTRSIGLVVPAGASYALIRENQDNAVGGYTLQAAILSGTADVQVTGHIRYKRA</sequence>
<feature type="coiled-coil region" evidence="1">
    <location>
        <begin position="94"/>
        <end position="121"/>
    </location>
</feature>
<accession>H0FZ04</accession>
<name>H0FZ04_RHIML</name>
<reference evidence="2 3" key="1">
    <citation type="journal article" date="2012" name="J. Bacteriol.">
        <title>Draft Genome Sequence of Sinorhizobium meliloti CCNWSX0020, a Nitrogen-Fixing Symbiont with Copper Tolerance Capability Isolated from Lead-Zinc Mine Tailings.</title>
        <authorList>
            <person name="Li Z."/>
            <person name="Ma Z."/>
            <person name="Hao X."/>
            <person name="Wei G."/>
        </authorList>
    </citation>
    <scope>NUCLEOTIDE SEQUENCE [LARGE SCALE GENOMIC DNA]</scope>
    <source>
        <strain evidence="2 3">CCNWSX0020</strain>
    </source>
</reference>
<dbReference type="PATRIC" id="fig|1107881.3.peg.2470"/>
<dbReference type="EMBL" id="AGVV01000019">
    <property type="protein sequence ID" value="EHK77684.1"/>
    <property type="molecule type" value="Genomic_DNA"/>
</dbReference>
<evidence type="ECO:0000256" key="1">
    <source>
        <dbReference type="SAM" id="Coils"/>
    </source>
</evidence>